<organism evidence="2 3">
    <name type="scientific">Acrobeloides nanus</name>
    <dbReference type="NCBI Taxonomy" id="290746"/>
    <lineage>
        <taxon>Eukaryota</taxon>
        <taxon>Metazoa</taxon>
        <taxon>Ecdysozoa</taxon>
        <taxon>Nematoda</taxon>
        <taxon>Chromadorea</taxon>
        <taxon>Rhabditida</taxon>
        <taxon>Tylenchina</taxon>
        <taxon>Cephalobomorpha</taxon>
        <taxon>Cephaloboidea</taxon>
        <taxon>Cephalobidae</taxon>
        <taxon>Acrobeloides</taxon>
    </lineage>
</organism>
<reference evidence="3" key="1">
    <citation type="submission" date="2022-11" db="UniProtKB">
        <authorList>
            <consortium name="WormBaseParasite"/>
        </authorList>
    </citation>
    <scope>IDENTIFICATION</scope>
</reference>
<dbReference type="SUPFAM" id="SSF48371">
    <property type="entry name" value="ARM repeat"/>
    <property type="match status" value="1"/>
</dbReference>
<protein>
    <submittedName>
        <fullName evidence="3">Uncharacterized protein</fullName>
    </submittedName>
</protein>
<accession>A0A914BW42</accession>
<evidence type="ECO:0000256" key="1">
    <source>
        <dbReference type="SAM" id="MobiDB-lite"/>
    </source>
</evidence>
<dbReference type="Proteomes" id="UP000887540">
    <property type="component" value="Unplaced"/>
</dbReference>
<evidence type="ECO:0000313" key="3">
    <source>
        <dbReference type="WBParaSite" id="ACRNAN_Path_1138.g4396.t1"/>
    </source>
</evidence>
<sequence length="226" mass="25343">MEVKRRRLEVKPSETNSSENPSPLVDQLSSNDDNVVLKTLMQLKKKFNTSDEVTSFLSSNQQFIQTLLVVTKRYFSNLSIQVEAIKLRIIKESIAVLANCCYLSLSACVKIMQPGLQFGLLAVRILESGDRTDVSIKASILRLIANICRDSQLAKTIASISTLLDRIMMSIIIETSEISGQALRIVGLLAKNPTQAKVSFNEILIYLFIKMYNALECCYRLTKLTD</sequence>
<evidence type="ECO:0000313" key="2">
    <source>
        <dbReference type="Proteomes" id="UP000887540"/>
    </source>
</evidence>
<dbReference type="WBParaSite" id="ACRNAN_Path_1138.g4396.t1">
    <property type="protein sequence ID" value="ACRNAN_Path_1138.g4396.t1"/>
    <property type="gene ID" value="ACRNAN_Path_1138.g4396"/>
</dbReference>
<dbReference type="InterPro" id="IPR011989">
    <property type="entry name" value="ARM-like"/>
</dbReference>
<feature type="region of interest" description="Disordered" evidence="1">
    <location>
        <begin position="1"/>
        <end position="29"/>
    </location>
</feature>
<proteinExistence type="predicted"/>
<name>A0A914BW42_9BILA</name>
<feature type="compositionally biased region" description="Low complexity" evidence="1">
    <location>
        <begin position="13"/>
        <end position="23"/>
    </location>
</feature>
<dbReference type="Gene3D" id="1.25.10.10">
    <property type="entry name" value="Leucine-rich Repeat Variant"/>
    <property type="match status" value="1"/>
</dbReference>
<keyword evidence="2" id="KW-1185">Reference proteome</keyword>
<dbReference type="AlphaFoldDB" id="A0A914BW42"/>
<dbReference type="InterPro" id="IPR016024">
    <property type="entry name" value="ARM-type_fold"/>
</dbReference>